<sequence>MSQPSRPTSSATASPTPTAGTPSTLIEATAGTTTATDITTNGAIATQAPHPSRGSPSLSSFRGSITATTGTMIRPAAQAGGIERRARSNTSPPIPTSLSSLASPHSSTIPSTSARRKHQQHISTTPIRHRRESSRRLSSVVWGEDGFERLESGVSQCKVCGKEYSKGSSTGTLKRHYETHQPGG</sequence>
<evidence type="ECO:0000313" key="2">
    <source>
        <dbReference type="Proteomes" id="UP001145114"/>
    </source>
</evidence>
<gene>
    <name evidence="1" type="ORF">EV182_008236</name>
</gene>
<proteinExistence type="predicted"/>
<keyword evidence="2" id="KW-1185">Reference proteome</keyword>
<dbReference type="Proteomes" id="UP001145114">
    <property type="component" value="Unassembled WGS sequence"/>
</dbReference>
<dbReference type="EMBL" id="JAMZIH010004146">
    <property type="protein sequence ID" value="KAJ1676413.1"/>
    <property type="molecule type" value="Genomic_DNA"/>
</dbReference>
<organism evidence="1 2">
    <name type="scientific">Spiromyces aspiralis</name>
    <dbReference type="NCBI Taxonomy" id="68401"/>
    <lineage>
        <taxon>Eukaryota</taxon>
        <taxon>Fungi</taxon>
        <taxon>Fungi incertae sedis</taxon>
        <taxon>Zoopagomycota</taxon>
        <taxon>Kickxellomycotina</taxon>
        <taxon>Kickxellomycetes</taxon>
        <taxon>Kickxellales</taxon>
        <taxon>Kickxellaceae</taxon>
        <taxon>Spiromyces</taxon>
    </lineage>
</organism>
<accession>A0ACC1HKV0</accession>
<feature type="non-terminal residue" evidence="1">
    <location>
        <position position="184"/>
    </location>
</feature>
<name>A0ACC1HKV0_9FUNG</name>
<evidence type="ECO:0000313" key="1">
    <source>
        <dbReference type="EMBL" id="KAJ1676413.1"/>
    </source>
</evidence>
<comment type="caution">
    <text evidence="1">The sequence shown here is derived from an EMBL/GenBank/DDBJ whole genome shotgun (WGS) entry which is preliminary data.</text>
</comment>
<reference evidence="1" key="1">
    <citation type="submission" date="2022-06" db="EMBL/GenBank/DDBJ databases">
        <title>Phylogenomic reconstructions and comparative analyses of Kickxellomycotina fungi.</title>
        <authorList>
            <person name="Reynolds N.K."/>
            <person name="Stajich J.E."/>
            <person name="Barry K."/>
            <person name="Grigoriev I.V."/>
            <person name="Crous P."/>
            <person name="Smith M.E."/>
        </authorList>
    </citation>
    <scope>NUCLEOTIDE SEQUENCE</scope>
    <source>
        <strain evidence="1">RSA 2271</strain>
    </source>
</reference>
<protein>
    <submittedName>
        <fullName evidence="1">Uncharacterized protein</fullName>
    </submittedName>
</protein>